<reference evidence="3" key="1">
    <citation type="journal article" date="2013" name="Nat. Genet.">
        <title>The Capsella rubella genome and the genomic consequences of rapid mating system evolution.</title>
        <authorList>
            <person name="Slotte T."/>
            <person name="Hazzouri K.M."/>
            <person name="Agren J.A."/>
            <person name="Koenig D."/>
            <person name="Maumus F."/>
            <person name="Guo Y.L."/>
            <person name="Steige K."/>
            <person name="Platts A.E."/>
            <person name="Escobar J.S."/>
            <person name="Newman L.K."/>
            <person name="Wang W."/>
            <person name="Mandakova T."/>
            <person name="Vello E."/>
            <person name="Smith L.M."/>
            <person name="Henz S.R."/>
            <person name="Steffen J."/>
            <person name="Takuno S."/>
            <person name="Brandvain Y."/>
            <person name="Coop G."/>
            <person name="Andolfatto P."/>
            <person name="Hu T.T."/>
            <person name="Blanchette M."/>
            <person name="Clark R.M."/>
            <person name="Quesneville H."/>
            <person name="Nordborg M."/>
            <person name="Gaut B.S."/>
            <person name="Lysak M.A."/>
            <person name="Jenkins J."/>
            <person name="Grimwood J."/>
            <person name="Chapman J."/>
            <person name="Prochnik S."/>
            <person name="Shu S."/>
            <person name="Rokhsar D."/>
            <person name="Schmutz J."/>
            <person name="Weigel D."/>
            <person name="Wright S.I."/>
        </authorList>
    </citation>
    <scope>NUCLEOTIDE SEQUENCE [LARGE SCALE GENOMIC DNA]</scope>
    <source>
        <strain evidence="3">cv. Monte Gargano</strain>
    </source>
</reference>
<keyword evidence="1" id="KW-0812">Transmembrane</keyword>
<keyword evidence="1" id="KW-0472">Membrane</keyword>
<protein>
    <submittedName>
        <fullName evidence="2">Uncharacterized protein</fullName>
    </submittedName>
</protein>
<name>R0H178_9BRAS</name>
<dbReference type="AlphaFoldDB" id="R0H178"/>
<evidence type="ECO:0000313" key="2">
    <source>
        <dbReference type="EMBL" id="EOA22959.1"/>
    </source>
</evidence>
<accession>R0H178</accession>
<proteinExistence type="predicted"/>
<keyword evidence="1" id="KW-1133">Transmembrane helix</keyword>
<keyword evidence="3" id="KW-1185">Reference proteome</keyword>
<dbReference type="Proteomes" id="UP000029121">
    <property type="component" value="Unassembled WGS sequence"/>
</dbReference>
<gene>
    <name evidence="2" type="ORF">CARUB_v10003697mg</name>
</gene>
<dbReference type="EMBL" id="KB870810">
    <property type="protein sequence ID" value="EOA22959.1"/>
    <property type="molecule type" value="Genomic_DNA"/>
</dbReference>
<evidence type="ECO:0000256" key="1">
    <source>
        <dbReference type="SAM" id="Phobius"/>
    </source>
</evidence>
<feature type="transmembrane region" description="Helical" evidence="1">
    <location>
        <begin position="20"/>
        <end position="42"/>
    </location>
</feature>
<organism evidence="2 3">
    <name type="scientific">Capsella rubella</name>
    <dbReference type="NCBI Taxonomy" id="81985"/>
    <lineage>
        <taxon>Eukaryota</taxon>
        <taxon>Viridiplantae</taxon>
        <taxon>Streptophyta</taxon>
        <taxon>Embryophyta</taxon>
        <taxon>Tracheophyta</taxon>
        <taxon>Spermatophyta</taxon>
        <taxon>Magnoliopsida</taxon>
        <taxon>eudicotyledons</taxon>
        <taxon>Gunneridae</taxon>
        <taxon>Pentapetalae</taxon>
        <taxon>rosids</taxon>
        <taxon>malvids</taxon>
        <taxon>Brassicales</taxon>
        <taxon>Brassicaceae</taxon>
        <taxon>Camelineae</taxon>
        <taxon>Capsella</taxon>
    </lineage>
</organism>
<sequence length="75" mass="8871">MEDHLQCKKRLLPSLGHNQAFVFFIALIFLNQIGSVILNTCFRQRIKTLKNLINTFKSMMRFKEFQACSEIMLNF</sequence>
<evidence type="ECO:0000313" key="3">
    <source>
        <dbReference type="Proteomes" id="UP000029121"/>
    </source>
</evidence>